<protein>
    <submittedName>
        <fullName evidence="2">Golgi to ER traffic protein 4</fullName>
    </submittedName>
</protein>
<dbReference type="Pfam" id="PF04190">
    <property type="entry name" value="GET4"/>
    <property type="match status" value="1"/>
</dbReference>
<dbReference type="OrthoDB" id="10252405at2759"/>
<dbReference type="InterPro" id="IPR011990">
    <property type="entry name" value="TPR-like_helical_dom_sf"/>
</dbReference>
<proteinExistence type="inferred from homology"/>
<organism evidence="2 3">
    <name type="scientific">Candida viswanathii</name>
    <dbReference type="NCBI Taxonomy" id="5486"/>
    <lineage>
        <taxon>Eukaryota</taxon>
        <taxon>Fungi</taxon>
        <taxon>Dikarya</taxon>
        <taxon>Ascomycota</taxon>
        <taxon>Saccharomycotina</taxon>
        <taxon>Pichiomycetes</taxon>
        <taxon>Debaryomycetaceae</taxon>
        <taxon>Candida/Lodderomyces clade</taxon>
        <taxon>Candida</taxon>
    </lineage>
</organism>
<comment type="similarity">
    <text evidence="1">Belongs to the GET4 family.</text>
</comment>
<dbReference type="PANTHER" id="PTHR12875">
    <property type="entry name" value="GOLGI TO ER TRAFFIC PROTEIN 4 HOMOLOG"/>
    <property type="match status" value="1"/>
</dbReference>
<dbReference type="Gene3D" id="1.25.40.10">
    <property type="entry name" value="Tetratricopeptide repeat domain"/>
    <property type="match status" value="1"/>
</dbReference>
<dbReference type="GO" id="GO:0045048">
    <property type="term" value="P:protein insertion into ER membrane"/>
    <property type="evidence" value="ECO:0007669"/>
    <property type="project" value="InterPro"/>
</dbReference>
<dbReference type="EMBL" id="QLNQ01000024">
    <property type="protein sequence ID" value="RCK63394.1"/>
    <property type="molecule type" value="Genomic_DNA"/>
</dbReference>
<dbReference type="Proteomes" id="UP000253472">
    <property type="component" value="Unassembled WGS sequence"/>
</dbReference>
<gene>
    <name evidence="2" type="primary">GET4_1</name>
    <name evidence="2" type="ORF">Cantr_10138</name>
</gene>
<dbReference type="PANTHER" id="PTHR12875:SF0">
    <property type="entry name" value="GOLGI TO ER TRAFFIC PROTEIN 4 HOMOLOG"/>
    <property type="match status" value="1"/>
</dbReference>
<accession>A0A367YBZ3</accession>
<dbReference type="GO" id="GO:0072380">
    <property type="term" value="C:TRC complex"/>
    <property type="evidence" value="ECO:0007669"/>
    <property type="project" value="TreeGrafter"/>
</dbReference>
<reference evidence="2 3" key="1">
    <citation type="submission" date="2018-06" db="EMBL/GenBank/DDBJ databases">
        <title>Whole genome sequencing of Candida tropicalis (genome annotated by CSBL at Korea University).</title>
        <authorList>
            <person name="Ahn J."/>
        </authorList>
    </citation>
    <scope>NUCLEOTIDE SEQUENCE [LARGE SCALE GENOMIC DNA]</scope>
    <source>
        <strain evidence="2 3">ATCC 20962</strain>
    </source>
</reference>
<sequence>MSDKLAKTIQRFQTKIDNGSFYEAHQTLRTITNRYVKAKQYNEARNLLYQGATILLNNKEYASASDLINYLVQVYTEEGVQIDDRDAKYKLIDLVSNLPNDDPSLIDLSKVSVAWSKLSPECSKFGDPDLHHLFGSKLLKSLQEEGDVDNGIEKGGPEEAVTKAKSPEEKSKIFVVAELHLILGTFKSVPLYVEYLVQCAKANPDVDPGVFLARAVVNYAYLMNIKFVQEAQLLFLNEFGSADELNLGVQYYETYPLVNFLQLLVLTLEKDHATNAQKFRKLYDQYNVILKKHEFLAPIEYLGRLYFGLNMGNPQGNNMLANIMSGLFK</sequence>
<keyword evidence="3" id="KW-1185">Reference proteome</keyword>
<evidence type="ECO:0000313" key="2">
    <source>
        <dbReference type="EMBL" id="RCK63394.1"/>
    </source>
</evidence>
<name>A0A367YBZ3_9ASCO</name>
<evidence type="ECO:0000313" key="3">
    <source>
        <dbReference type="Proteomes" id="UP000253472"/>
    </source>
</evidence>
<evidence type="ECO:0000256" key="1">
    <source>
        <dbReference type="ARBA" id="ARBA00005351"/>
    </source>
</evidence>
<dbReference type="InterPro" id="IPR007317">
    <property type="entry name" value="GET4"/>
</dbReference>
<dbReference type="AlphaFoldDB" id="A0A367YBZ3"/>
<comment type="caution">
    <text evidence="2">The sequence shown here is derived from an EMBL/GenBank/DDBJ whole genome shotgun (WGS) entry which is preliminary data.</text>
</comment>
<dbReference type="STRING" id="5486.A0A367YBZ3"/>